<dbReference type="InterPro" id="IPR013783">
    <property type="entry name" value="Ig-like_fold"/>
</dbReference>
<dbReference type="InterPro" id="IPR003961">
    <property type="entry name" value="FN3_dom"/>
</dbReference>
<dbReference type="PROSITE" id="PS50853">
    <property type="entry name" value="FN3"/>
    <property type="match status" value="1"/>
</dbReference>
<protein>
    <recommendedName>
        <fullName evidence="1">Fibronectin type-III domain-containing protein</fullName>
    </recommendedName>
</protein>
<dbReference type="Pfam" id="PF00041">
    <property type="entry name" value="fn3"/>
    <property type="match status" value="1"/>
</dbReference>
<evidence type="ECO:0000313" key="3">
    <source>
        <dbReference type="Proteomes" id="UP000499080"/>
    </source>
</evidence>
<gene>
    <name evidence="2" type="ORF">AVEN_61941_1</name>
</gene>
<accession>A0A4Y2VX12</accession>
<organism evidence="2 3">
    <name type="scientific">Araneus ventricosus</name>
    <name type="common">Orbweaver spider</name>
    <name type="synonym">Epeira ventricosa</name>
    <dbReference type="NCBI Taxonomy" id="182803"/>
    <lineage>
        <taxon>Eukaryota</taxon>
        <taxon>Metazoa</taxon>
        <taxon>Ecdysozoa</taxon>
        <taxon>Arthropoda</taxon>
        <taxon>Chelicerata</taxon>
        <taxon>Arachnida</taxon>
        <taxon>Araneae</taxon>
        <taxon>Araneomorphae</taxon>
        <taxon>Entelegynae</taxon>
        <taxon>Araneoidea</taxon>
        <taxon>Araneidae</taxon>
        <taxon>Araneus</taxon>
    </lineage>
</organism>
<dbReference type="InterPro" id="IPR036116">
    <property type="entry name" value="FN3_sf"/>
</dbReference>
<reference evidence="2 3" key="1">
    <citation type="journal article" date="2019" name="Sci. Rep.">
        <title>Orb-weaving spider Araneus ventricosus genome elucidates the spidroin gene catalogue.</title>
        <authorList>
            <person name="Kono N."/>
            <person name="Nakamura H."/>
            <person name="Ohtoshi R."/>
            <person name="Moran D.A.P."/>
            <person name="Shinohara A."/>
            <person name="Yoshida Y."/>
            <person name="Fujiwara M."/>
            <person name="Mori M."/>
            <person name="Tomita M."/>
            <person name="Arakawa K."/>
        </authorList>
    </citation>
    <scope>NUCLEOTIDE SEQUENCE [LARGE SCALE GENOMIC DNA]</scope>
</reference>
<dbReference type="EMBL" id="BGPR01052387">
    <property type="protein sequence ID" value="GBO29221.1"/>
    <property type="molecule type" value="Genomic_DNA"/>
</dbReference>
<dbReference type="AlphaFoldDB" id="A0A4Y2VX12"/>
<dbReference type="Gene3D" id="2.60.40.10">
    <property type="entry name" value="Immunoglobulins"/>
    <property type="match status" value="1"/>
</dbReference>
<keyword evidence="3" id="KW-1185">Reference proteome</keyword>
<feature type="domain" description="Fibronectin type-III" evidence="1">
    <location>
        <begin position="27"/>
        <end position="118"/>
    </location>
</feature>
<sequence length="140" mass="15924">MCFNSASHTESPFGLMRILSAAVLPGPPTNIQYRREGGNDLQISWDTPQKNPKVVQWYKIFWRPVGSRVMFRNHTKQRSISLHDLEPGTTYEVVVKAGNHYGISLHSEPLLFTVTGKDDRGNIFAESASCKFPRLFLFIQ</sequence>
<dbReference type="Proteomes" id="UP000499080">
    <property type="component" value="Unassembled WGS sequence"/>
</dbReference>
<dbReference type="SMART" id="SM00060">
    <property type="entry name" value="FN3"/>
    <property type="match status" value="1"/>
</dbReference>
<proteinExistence type="predicted"/>
<name>A0A4Y2VX12_ARAVE</name>
<comment type="caution">
    <text evidence="2">The sequence shown here is derived from an EMBL/GenBank/DDBJ whole genome shotgun (WGS) entry which is preliminary data.</text>
</comment>
<dbReference type="SUPFAM" id="SSF49265">
    <property type="entry name" value="Fibronectin type III"/>
    <property type="match status" value="1"/>
</dbReference>
<evidence type="ECO:0000259" key="1">
    <source>
        <dbReference type="PROSITE" id="PS50853"/>
    </source>
</evidence>
<evidence type="ECO:0000313" key="2">
    <source>
        <dbReference type="EMBL" id="GBO29221.1"/>
    </source>
</evidence>
<dbReference type="OrthoDB" id="5843172at2759"/>
<dbReference type="CDD" id="cd00063">
    <property type="entry name" value="FN3"/>
    <property type="match status" value="1"/>
</dbReference>